<feature type="chain" id="PRO_5007856350" description="Apple domain-containing protein" evidence="1">
    <location>
        <begin position="24"/>
        <end position="174"/>
    </location>
</feature>
<sequence length="174" mass="18276">MLASLSLFSLALLGLSLATLSIALVPNTVPRALQQASRDDVVRRLAVYPDRTWSANRAKRSIAPTCGALSVGGGTCGCSYTVKCNSQPASGADLLGPPLVVNSFSYCLQACDSVAICWMASWQTSTQLCSIYGSTANFNMIANTDYETAVWSSADTYCSTSANPSCGMYPPAGF</sequence>
<evidence type="ECO:0000313" key="3">
    <source>
        <dbReference type="Proteomes" id="UP000076842"/>
    </source>
</evidence>
<feature type="signal peptide" evidence="1">
    <location>
        <begin position="1"/>
        <end position="23"/>
    </location>
</feature>
<name>A0A165D2B8_9BASI</name>
<gene>
    <name evidence="2" type="ORF">CALCODRAFT_558359</name>
</gene>
<dbReference type="AlphaFoldDB" id="A0A165D2B8"/>
<accession>A0A165D2B8</accession>
<proteinExistence type="predicted"/>
<keyword evidence="1" id="KW-0732">Signal</keyword>
<dbReference type="Proteomes" id="UP000076842">
    <property type="component" value="Unassembled WGS sequence"/>
</dbReference>
<protein>
    <recommendedName>
        <fullName evidence="4">Apple domain-containing protein</fullName>
    </recommendedName>
</protein>
<organism evidence="2 3">
    <name type="scientific">Calocera cornea HHB12733</name>
    <dbReference type="NCBI Taxonomy" id="1353952"/>
    <lineage>
        <taxon>Eukaryota</taxon>
        <taxon>Fungi</taxon>
        <taxon>Dikarya</taxon>
        <taxon>Basidiomycota</taxon>
        <taxon>Agaricomycotina</taxon>
        <taxon>Dacrymycetes</taxon>
        <taxon>Dacrymycetales</taxon>
        <taxon>Dacrymycetaceae</taxon>
        <taxon>Calocera</taxon>
    </lineage>
</organism>
<keyword evidence="3" id="KW-1185">Reference proteome</keyword>
<evidence type="ECO:0008006" key="4">
    <source>
        <dbReference type="Google" id="ProtNLM"/>
    </source>
</evidence>
<dbReference type="EMBL" id="KV424085">
    <property type="protein sequence ID" value="KZT51919.1"/>
    <property type="molecule type" value="Genomic_DNA"/>
</dbReference>
<evidence type="ECO:0000256" key="1">
    <source>
        <dbReference type="SAM" id="SignalP"/>
    </source>
</evidence>
<evidence type="ECO:0000313" key="2">
    <source>
        <dbReference type="EMBL" id="KZT51919.1"/>
    </source>
</evidence>
<dbReference type="InParanoid" id="A0A165D2B8"/>
<reference evidence="2 3" key="1">
    <citation type="journal article" date="2016" name="Mol. Biol. Evol.">
        <title>Comparative Genomics of Early-Diverging Mushroom-Forming Fungi Provides Insights into the Origins of Lignocellulose Decay Capabilities.</title>
        <authorList>
            <person name="Nagy L.G."/>
            <person name="Riley R."/>
            <person name="Tritt A."/>
            <person name="Adam C."/>
            <person name="Daum C."/>
            <person name="Floudas D."/>
            <person name="Sun H."/>
            <person name="Yadav J.S."/>
            <person name="Pangilinan J."/>
            <person name="Larsson K.H."/>
            <person name="Matsuura K."/>
            <person name="Barry K."/>
            <person name="Labutti K."/>
            <person name="Kuo R."/>
            <person name="Ohm R.A."/>
            <person name="Bhattacharya S.S."/>
            <person name="Shirouzu T."/>
            <person name="Yoshinaga Y."/>
            <person name="Martin F.M."/>
            <person name="Grigoriev I.V."/>
            <person name="Hibbett D.S."/>
        </authorList>
    </citation>
    <scope>NUCLEOTIDE SEQUENCE [LARGE SCALE GENOMIC DNA]</scope>
    <source>
        <strain evidence="2 3">HHB12733</strain>
    </source>
</reference>